<feature type="domain" description="Alpha-2-macroglobulin" evidence="5">
    <location>
        <begin position="1063"/>
        <end position="1153"/>
    </location>
</feature>
<dbReference type="GO" id="GO:0005615">
    <property type="term" value="C:extracellular space"/>
    <property type="evidence" value="ECO:0007669"/>
    <property type="project" value="InterPro"/>
</dbReference>
<dbReference type="Gene3D" id="1.50.10.20">
    <property type="match status" value="1"/>
</dbReference>
<keyword evidence="3" id="KW-0732">Signal</keyword>
<dbReference type="CDD" id="cd02891">
    <property type="entry name" value="A2M_like"/>
    <property type="match status" value="1"/>
</dbReference>
<dbReference type="InterPro" id="IPR011626">
    <property type="entry name" value="Alpha-macroglobulin_TED"/>
</dbReference>
<feature type="compositionally biased region" description="Low complexity" evidence="2">
    <location>
        <begin position="996"/>
        <end position="1012"/>
    </location>
</feature>
<feature type="region of interest" description="Disordered" evidence="2">
    <location>
        <begin position="964"/>
        <end position="1054"/>
    </location>
</feature>
<evidence type="ECO:0000259" key="5">
    <source>
        <dbReference type="SMART" id="SM01360"/>
    </source>
</evidence>
<dbReference type="Gene3D" id="2.60.40.1930">
    <property type="match status" value="1"/>
</dbReference>
<feature type="signal peptide" evidence="3">
    <location>
        <begin position="1"/>
        <end position="18"/>
    </location>
</feature>
<dbReference type="InterPro" id="IPR047565">
    <property type="entry name" value="Alpha-macroglob_thiol-ester_cl"/>
</dbReference>
<dbReference type="InterPro" id="IPR002890">
    <property type="entry name" value="MG2"/>
</dbReference>
<dbReference type="GO" id="GO:0004866">
    <property type="term" value="F:endopeptidase inhibitor activity"/>
    <property type="evidence" value="ECO:0007669"/>
    <property type="project" value="InterPro"/>
</dbReference>
<evidence type="ECO:0000256" key="1">
    <source>
        <dbReference type="ARBA" id="ARBA00010556"/>
    </source>
</evidence>
<gene>
    <name evidence="6" type="ORF">DI536_26050</name>
</gene>
<organism evidence="6 7">
    <name type="scientific">Archangium gephyra</name>
    <dbReference type="NCBI Taxonomy" id="48"/>
    <lineage>
        <taxon>Bacteria</taxon>
        <taxon>Pseudomonadati</taxon>
        <taxon>Myxococcota</taxon>
        <taxon>Myxococcia</taxon>
        <taxon>Myxococcales</taxon>
        <taxon>Cystobacterineae</taxon>
        <taxon>Archangiaceae</taxon>
        <taxon>Archangium</taxon>
    </lineage>
</organism>
<dbReference type="InterPro" id="IPR011625">
    <property type="entry name" value="A2M_N_BRD"/>
</dbReference>
<dbReference type="Proteomes" id="UP000249061">
    <property type="component" value="Unassembled WGS sequence"/>
</dbReference>
<dbReference type="SMART" id="SM01359">
    <property type="entry name" value="A2M_N_2"/>
    <property type="match status" value="1"/>
</dbReference>
<evidence type="ECO:0000313" key="6">
    <source>
        <dbReference type="EMBL" id="PZR07830.1"/>
    </source>
</evidence>
<sequence>MKLTCAAFALLLAAPASATSFDDANRSWLERSYSRACDAFTDVSKAEPGNREAAVKRSAACYRAGKNGAEDLAKFADGKENDFARAVALAALFDRGHRPFDAVAPALEAALKDEGRRGKEARSLYDAAVILELDGNSWNAARADKVVAAALNTNPGAETAAAIRFRRARTRLNSGQKVQEAEAELLDVGKGNTDVADDALFTLGQRRESEGKYVPALELYDQVSKRFSSTTSNMKANADSAAANIRRATLSLSVPNNELPGVRPQVFVSFRNLSTTKFTLKRVDPFKVPENTYPNDPSDLPGDVVKTWSTDLKEPSKHAPGSLNFQLEDVGPGLFSIHAQSGSESARTWALVTQLSVVTKTDFKRALVAVFDVETGQAQPDAEVIIFEHRGDGRHARQLGRTDANGLVSFKYEKNDDSKLVYVRKGNQLAWAGADGSWWSSYNRENLAYVMTDRPLYKPGETVGLKVFLRSREGGPSTPVANKNAIVRVYDPMGKELIRRDVVSNAFGTAHFTLALAKNAALGQYRMAVENINGDSWQQPQLDFRVEEYKAPEYSVSLEPIGQPKPGEVVRFKVKASYYSGGPVSNANGRALVSVRNWSHSFGPWPDDPTEENQYGYDYDDDYSYRRSRGYRGYYGNVAQHTVQFKTGTDGTAEVEVPATPMPEQSLEYAVQLLVTDSSRREISGTGSIKLSPVPMFVDAKTNHLLYRPGERVTVSLRAEDANSRPVDADVVVRLMRLDDKGAANRVTEVRTKLSRGFGKAMLDADVVGRARVDVLDATVNDERVLATTELWLTSDTKPIVPGPGFQLLVDRAPLNVGQPLRVLVAGNRPGGHALLTLEAETIAFEQMVELKGRARFVELKVPAEVSPNGWLSVVRVEDLYAQQRMLPIRVRGSEVEFPVSVDFGRASSEPGTSITASIKANGPEGLASETSLTVVDESIFAISPEKTDFLTFFGRVRRNQAVRTQTSQNYRAHRPRPVTKQPEVSAQNDSPKDLAASGAAGPSPASPAPESMARRAQESDDASPVEEKAKKSADAEAPRREGADKQGSKDEPVKMRTDFSTSAGWFPQLDSKVGATFTQAVKLKDSLTSWKAVATVVTEKANLGQGSTKVKTAKPLMVRLQAPRFFVEGDEVVISALVESHLPKTADVEVNISAGGFKELSPGKVTVRVEPESITRVDTKFKVVALGDRAIRATVRSGSSTDGMEWKLPAFVHGSAQRQFFSGRVKDKQTFEFDLPEKRKPALTQLELSLSPTLLSVMFDGLPYLAQYPYGCVEQTLSRFVPATIARRAVKDLNLPSTRVPANLDDMTQKGLERLYGFQHSDGGWGWWQTDNTNMWMTAYVVSSLSLAKSAGLEVRADVIARGREYLTKNLGSALDAPETHAYAVYALASTGGAPKAAIDTVYSRRTKLTPRARAQLALSLLHMKDARARVAVENLDDVVKVAQSRADAAVGDANDAWSTSAAIEATAFTLMAYARYDLKSPLIAPLTDFLVLRRNGGKWRNTRDTAFAIYALADLARRENAGSRSGTFIVSVNGKEVKRVPYTKGGLDLTAPVLLDDSAFKAGKNVVTVSHDGGGATGYFGAQVDVFNMNDFIRGVGGDVKVKRTYTMLGKPSTDQKIPIGAEYGMPVESGVRVRVDLEITANKAVEFVMLEDLKPAGFEAVKLTSGPAVCNYACAHAELRTDRVAMFLQAIPVGTTKLSYELRAEVPGRFAALPARFEAMYAPEIQATADEMRFEVRDPPPANAAK</sequence>
<dbReference type="InterPro" id="IPR041246">
    <property type="entry name" value="Bact_MG10"/>
</dbReference>
<feature type="domain" description="Alpha-2-macroglobulin bait region" evidence="4">
    <location>
        <begin position="806"/>
        <end position="943"/>
    </location>
</feature>
<dbReference type="SUPFAM" id="SSF48239">
    <property type="entry name" value="Terpenoid cyclases/Protein prenyltransferases"/>
    <property type="match status" value="1"/>
</dbReference>
<dbReference type="PANTHER" id="PTHR40094:SF1">
    <property type="entry name" value="UBIQUITIN DOMAIN-CONTAINING PROTEIN"/>
    <property type="match status" value="1"/>
</dbReference>
<dbReference type="Pfam" id="PF07678">
    <property type="entry name" value="TED_complement"/>
    <property type="match status" value="1"/>
</dbReference>
<dbReference type="EMBL" id="QFQP01000028">
    <property type="protein sequence ID" value="PZR07830.1"/>
    <property type="molecule type" value="Genomic_DNA"/>
</dbReference>
<evidence type="ECO:0000313" key="7">
    <source>
        <dbReference type="Proteomes" id="UP000249061"/>
    </source>
</evidence>
<feature type="chain" id="PRO_5015946284" description="Alpha-2-macroglobulin" evidence="3">
    <location>
        <begin position="19"/>
        <end position="1749"/>
    </location>
</feature>
<protein>
    <recommendedName>
        <fullName evidence="8">Alpha-2-macroglobulin</fullName>
    </recommendedName>
</protein>
<dbReference type="SMART" id="SM01419">
    <property type="entry name" value="Thiol-ester_cl"/>
    <property type="match status" value="1"/>
</dbReference>
<dbReference type="Pfam" id="PF17973">
    <property type="entry name" value="bMG10"/>
    <property type="match status" value="1"/>
</dbReference>
<dbReference type="InterPro" id="IPR008930">
    <property type="entry name" value="Terpenoid_cyclase/PrenylTrfase"/>
</dbReference>
<comment type="caution">
    <text evidence="6">The sequence shown here is derived from an EMBL/GenBank/DDBJ whole genome shotgun (WGS) entry which is preliminary data.</text>
</comment>
<dbReference type="PANTHER" id="PTHR40094">
    <property type="entry name" value="ALPHA-2-MACROGLOBULIN HOMOLOG"/>
    <property type="match status" value="1"/>
</dbReference>
<evidence type="ECO:0008006" key="8">
    <source>
        <dbReference type="Google" id="ProtNLM"/>
    </source>
</evidence>
<dbReference type="Pfam" id="PF01835">
    <property type="entry name" value="MG2"/>
    <property type="match status" value="1"/>
</dbReference>
<dbReference type="SMART" id="SM01360">
    <property type="entry name" value="A2M"/>
    <property type="match status" value="1"/>
</dbReference>
<accession>A0A2W5SY14</accession>
<comment type="similarity">
    <text evidence="1">Belongs to the protease inhibitor I39 (alpha-2-macroglobulin) family. Bacterial alpha-2-macroglobulin subfamily.</text>
</comment>
<evidence type="ECO:0000256" key="2">
    <source>
        <dbReference type="SAM" id="MobiDB-lite"/>
    </source>
</evidence>
<evidence type="ECO:0000256" key="3">
    <source>
        <dbReference type="SAM" id="SignalP"/>
    </source>
</evidence>
<feature type="compositionally biased region" description="Basic and acidic residues" evidence="2">
    <location>
        <begin position="1026"/>
        <end position="1054"/>
    </location>
</feature>
<dbReference type="InterPro" id="IPR001599">
    <property type="entry name" value="Macroglobln_a2"/>
</dbReference>
<dbReference type="Pfam" id="PF00207">
    <property type="entry name" value="A2M"/>
    <property type="match status" value="1"/>
</dbReference>
<proteinExistence type="inferred from homology"/>
<name>A0A2W5SY14_9BACT</name>
<reference evidence="6 7" key="1">
    <citation type="submission" date="2017-08" db="EMBL/GenBank/DDBJ databases">
        <title>Infants hospitalized years apart are colonized by the same room-sourced microbial strains.</title>
        <authorList>
            <person name="Brooks B."/>
            <person name="Olm M.R."/>
            <person name="Firek B.A."/>
            <person name="Baker R."/>
            <person name="Thomas B.C."/>
            <person name="Morowitz M.J."/>
            <person name="Banfield J.F."/>
        </authorList>
    </citation>
    <scope>NUCLEOTIDE SEQUENCE [LARGE SCALE GENOMIC DNA]</scope>
    <source>
        <strain evidence="6">S2_003_000_R2_14</strain>
    </source>
</reference>
<evidence type="ECO:0000259" key="4">
    <source>
        <dbReference type="SMART" id="SM01359"/>
    </source>
</evidence>
<dbReference type="InterPro" id="IPR051802">
    <property type="entry name" value="YfhM-like"/>
</dbReference>